<protein>
    <recommendedName>
        <fullName evidence="4">Lipoprotein</fullName>
    </recommendedName>
</protein>
<keyword evidence="1" id="KW-0732">Signal</keyword>
<dbReference type="AlphaFoldDB" id="C8PLM1"/>
<sequence>MRRIVLSSLAAIAILSGCNQPKADTAPQQKQESVAHTIVFLLGDTGDKRISLSSNDMFATGVLTDEKGKKHNLKRAASASGIMLTNAEGIELLFKRGEGVYTPGKGKKDIPVTYTEHEHKSGEMM</sequence>
<evidence type="ECO:0000313" key="2">
    <source>
        <dbReference type="EMBL" id="EEV16333.1"/>
    </source>
</evidence>
<evidence type="ECO:0000313" key="3">
    <source>
        <dbReference type="Proteomes" id="UP000005709"/>
    </source>
</evidence>
<feature type="signal peptide" evidence="1">
    <location>
        <begin position="1"/>
        <end position="23"/>
    </location>
</feature>
<dbReference type="RefSeq" id="WP_005873309.1">
    <property type="nucleotide sequence ID" value="NZ_ACYG01000032.1"/>
</dbReference>
<dbReference type="EMBL" id="ACYG01000032">
    <property type="protein sequence ID" value="EEV16333.1"/>
    <property type="molecule type" value="Genomic_DNA"/>
</dbReference>
<evidence type="ECO:0008006" key="4">
    <source>
        <dbReference type="Google" id="ProtNLM"/>
    </source>
</evidence>
<accession>C8PLM1</accession>
<dbReference type="PROSITE" id="PS51257">
    <property type="entry name" value="PROKAR_LIPOPROTEIN"/>
    <property type="match status" value="1"/>
</dbReference>
<evidence type="ECO:0000256" key="1">
    <source>
        <dbReference type="SAM" id="SignalP"/>
    </source>
</evidence>
<name>C8PLM1_9BACT</name>
<dbReference type="OrthoDB" id="5355559at2"/>
<dbReference type="eggNOG" id="ENOG50319BA">
    <property type="taxonomic scope" value="Bacteria"/>
</dbReference>
<dbReference type="STRING" id="824.CGRAC_1506"/>
<proteinExistence type="predicted"/>
<gene>
    <name evidence="2" type="ORF">CAMGR0001_2031</name>
</gene>
<dbReference type="Proteomes" id="UP000005709">
    <property type="component" value="Unassembled WGS sequence"/>
</dbReference>
<reference evidence="2 3" key="1">
    <citation type="submission" date="2009-07" db="EMBL/GenBank/DDBJ databases">
        <authorList>
            <person name="Madupu R."/>
            <person name="Sebastian Y."/>
            <person name="Durkin A.S."/>
            <person name="Torralba M."/>
            <person name="Methe B."/>
            <person name="Sutton G.G."/>
            <person name="Strausberg R.L."/>
            <person name="Nelson K.E."/>
        </authorList>
    </citation>
    <scope>NUCLEOTIDE SEQUENCE [LARGE SCALE GENOMIC DNA]</scope>
    <source>
        <strain evidence="2 3">RM3268</strain>
    </source>
</reference>
<organism evidence="2 3">
    <name type="scientific">Campylobacter gracilis RM3268</name>
    <dbReference type="NCBI Taxonomy" id="553220"/>
    <lineage>
        <taxon>Bacteria</taxon>
        <taxon>Pseudomonadati</taxon>
        <taxon>Campylobacterota</taxon>
        <taxon>Epsilonproteobacteria</taxon>
        <taxon>Campylobacterales</taxon>
        <taxon>Campylobacteraceae</taxon>
        <taxon>Campylobacter</taxon>
    </lineage>
</organism>
<feature type="chain" id="PRO_5002990824" description="Lipoprotein" evidence="1">
    <location>
        <begin position="24"/>
        <end position="125"/>
    </location>
</feature>
<keyword evidence="3" id="KW-1185">Reference proteome</keyword>
<comment type="caution">
    <text evidence="2">The sequence shown here is derived from an EMBL/GenBank/DDBJ whole genome shotgun (WGS) entry which is preliminary data.</text>
</comment>